<protein>
    <submittedName>
        <fullName evidence="2">DUF1433 domain-containing protein</fullName>
    </submittedName>
</protein>
<keyword evidence="3" id="KW-1185">Reference proteome</keyword>
<accession>A0ABU5CET1</accession>
<keyword evidence="1" id="KW-0732">Signal</keyword>
<feature type="signal peptide" evidence="1">
    <location>
        <begin position="1"/>
        <end position="23"/>
    </location>
</feature>
<evidence type="ECO:0000313" key="3">
    <source>
        <dbReference type="Proteomes" id="UP001228376"/>
    </source>
</evidence>
<dbReference type="InterPro" id="IPR009881">
    <property type="entry name" value="DUF1433"/>
</dbReference>
<proteinExistence type="predicted"/>
<evidence type="ECO:0000313" key="2">
    <source>
        <dbReference type="EMBL" id="MDY0404063.1"/>
    </source>
</evidence>
<dbReference type="RefSeq" id="WP_306066944.1">
    <property type="nucleotide sequence ID" value="NZ_JAROCA020000001.1"/>
</dbReference>
<gene>
    <name evidence="2" type="ORF">P5G51_000335</name>
</gene>
<organism evidence="2 3">
    <name type="scientific">Tigheibacillus jepli</name>
    <dbReference type="NCBI Taxonomy" id="3035914"/>
    <lineage>
        <taxon>Bacteria</taxon>
        <taxon>Bacillati</taxon>
        <taxon>Bacillota</taxon>
        <taxon>Bacilli</taxon>
        <taxon>Bacillales</taxon>
        <taxon>Bacillaceae</taxon>
        <taxon>Tigheibacillus</taxon>
    </lineage>
</organism>
<comment type="caution">
    <text evidence="2">The sequence shown here is derived from an EMBL/GenBank/DDBJ whole genome shotgun (WGS) entry which is preliminary data.</text>
</comment>
<dbReference type="Proteomes" id="UP001228376">
    <property type="component" value="Unassembled WGS sequence"/>
</dbReference>
<name>A0ABU5CET1_9BACI</name>
<evidence type="ECO:0000256" key="1">
    <source>
        <dbReference type="SAM" id="SignalP"/>
    </source>
</evidence>
<feature type="chain" id="PRO_5046866002" evidence="1">
    <location>
        <begin position="24"/>
        <end position="110"/>
    </location>
</feature>
<dbReference type="Gene3D" id="3.10.450.130">
    <property type="entry name" value="folded 79 residue fragment of lin0334 like domains"/>
    <property type="match status" value="1"/>
</dbReference>
<dbReference type="PROSITE" id="PS51257">
    <property type="entry name" value="PROKAR_LIPOPROTEIN"/>
    <property type="match status" value="1"/>
</dbReference>
<dbReference type="Pfam" id="PF07252">
    <property type="entry name" value="DUF1433"/>
    <property type="match status" value="1"/>
</dbReference>
<sequence length="110" mass="12339">MKTRLFFVLITVCFLLVGCFDNAQKYDDKTIQQAEEKIANFIKKNFEGVEKVTFDGYTKSPMGGEMFNGKVNGKAEFSASFNLDDFEIGSIVGKKGFPPIKEACKDKICE</sequence>
<reference evidence="2 3" key="1">
    <citation type="submission" date="2023-10" db="EMBL/GenBank/DDBJ databases">
        <title>179-bfca-hs.</title>
        <authorList>
            <person name="Miliotis G."/>
            <person name="Sengupta P."/>
            <person name="Hameed A."/>
            <person name="Chuvochina M."/>
            <person name="Mcdonagh F."/>
            <person name="Simpson A.C."/>
            <person name="Singh N.K."/>
            <person name="Rekha P.D."/>
            <person name="Raman K."/>
            <person name="Hugenholtz P."/>
            <person name="Venkateswaran K."/>
        </authorList>
    </citation>
    <scope>NUCLEOTIDE SEQUENCE [LARGE SCALE GENOMIC DNA]</scope>
    <source>
        <strain evidence="2 3">179-BFC-A-HS</strain>
    </source>
</reference>
<dbReference type="EMBL" id="JAROCA020000001">
    <property type="protein sequence ID" value="MDY0404063.1"/>
    <property type="molecule type" value="Genomic_DNA"/>
</dbReference>